<dbReference type="InterPro" id="IPR050445">
    <property type="entry name" value="Bact_polysacc_biosynth/exp"/>
</dbReference>
<dbReference type="EMBL" id="AP025637">
    <property type="protein sequence ID" value="BDG73477.1"/>
    <property type="molecule type" value="Genomic_DNA"/>
</dbReference>
<evidence type="ECO:0000313" key="8">
    <source>
        <dbReference type="EMBL" id="BDG73477.1"/>
    </source>
</evidence>
<evidence type="ECO:0000256" key="4">
    <source>
        <dbReference type="ARBA" id="ARBA00022989"/>
    </source>
</evidence>
<dbReference type="PANTHER" id="PTHR32309">
    <property type="entry name" value="TYROSINE-PROTEIN KINASE"/>
    <property type="match status" value="1"/>
</dbReference>
<keyword evidence="9" id="KW-1185">Reference proteome</keyword>
<keyword evidence="4 6" id="KW-1133">Transmembrane helix</keyword>
<evidence type="ECO:0000256" key="5">
    <source>
        <dbReference type="ARBA" id="ARBA00023136"/>
    </source>
</evidence>
<keyword evidence="3 6" id="KW-0812">Transmembrane</keyword>
<feature type="transmembrane region" description="Helical" evidence="6">
    <location>
        <begin position="48"/>
        <end position="67"/>
    </location>
</feature>
<proteinExistence type="predicted"/>
<name>A0ABM7Y609_9PROT</name>
<evidence type="ECO:0000256" key="1">
    <source>
        <dbReference type="ARBA" id="ARBA00004651"/>
    </source>
</evidence>
<dbReference type="Pfam" id="PF02706">
    <property type="entry name" value="Wzz"/>
    <property type="match status" value="1"/>
</dbReference>
<keyword evidence="5 6" id="KW-0472">Membrane</keyword>
<feature type="transmembrane region" description="Helical" evidence="6">
    <location>
        <begin position="474"/>
        <end position="493"/>
    </location>
</feature>
<feature type="domain" description="Polysaccharide chain length determinant N-terminal" evidence="7">
    <location>
        <begin position="35"/>
        <end position="124"/>
    </location>
</feature>
<reference evidence="8 9" key="1">
    <citation type="journal article" date="2016" name="Microbes Environ.">
        <title>Phylogenetically diverse aerobic anoxygenic phototrophic bacteria isolated from epilithic biofilms in Tama river, Japan.</title>
        <authorList>
            <person name="Hirose S."/>
            <person name="Matsuura K."/>
            <person name="Haruta S."/>
        </authorList>
    </citation>
    <scope>NUCLEOTIDE SEQUENCE [LARGE SCALE GENOMIC DNA]</scope>
    <source>
        <strain evidence="8 9">S08</strain>
    </source>
</reference>
<protein>
    <recommendedName>
        <fullName evidence="7">Polysaccharide chain length determinant N-terminal domain-containing protein</fullName>
    </recommendedName>
</protein>
<dbReference type="PANTHER" id="PTHR32309:SF31">
    <property type="entry name" value="CAPSULAR EXOPOLYSACCHARIDE FAMILY"/>
    <property type="match status" value="1"/>
</dbReference>
<accession>A0ABM7Y609</accession>
<gene>
    <name evidence="8" type="ORF">Rmf_34060</name>
</gene>
<sequence length="526" mass="58812">MSGRDLSMAGPDRALAEPRRVIEHAEASRDVAAASLRDILRTLARRRWPMIGIMLGAVLCSLAYLLLEFSTYTASTRVLVRVGRDKLTAVATADNAPGSFVFSERPENVNDGIEIFASPAVLERSFPVLRARLEEMAANAPPPPPWRRRLDEARASASDLMRTVLRPVRQVFGVRELTADEALAEEIRRALSAAPIKETSVFVAAFRWSDPTFAAFAMNSILDSFLVEHVRVMSASRDAADFYRGEATRIESELQAVAATLTTYGRDNRLTDPTAEKQVVLGLIASLEREIATAQVSQEQTRRRIDDVRQQYADGTGWPSTPGIPQITLSQMADLDTRYAELLNQRSLLLRQLLPTSRDVRLLDEQIAALRLQKRDALLGYLDDRLRADQEVQNATEVRLAEARQRLDRVQEIESGYLELQGRRDMLLTRHRDLHREVERLTLNLALDTEQPASVRVLARATPPVLPTWPRRSLVVGLAAAFGLLLAVAYAVFAQFFDRSVSTEGDLRRVLGVPVLGRLPELPRLR</sequence>
<evidence type="ECO:0000256" key="2">
    <source>
        <dbReference type="ARBA" id="ARBA00022475"/>
    </source>
</evidence>
<dbReference type="InterPro" id="IPR003856">
    <property type="entry name" value="LPS_length_determ_N"/>
</dbReference>
<evidence type="ECO:0000313" key="9">
    <source>
        <dbReference type="Proteomes" id="UP000831327"/>
    </source>
</evidence>
<organism evidence="8 9">
    <name type="scientific">Roseomonas fluvialis</name>
    <dbReference type="NCBI Taxonomy" id="1750527"/>
    <lineage>
        <taxon>Bacteria</taxon>
        <taxon>Pseudomonadati</taxon>
        <taxon>Pseudomonadota</taxon>
        <taxon>Alphaproteobacteria</taxon>
        <taxon>Acetobacterales</taxon>
        <taxon>Roseomonadaceae</taxon>
        <taxon>Roseomonas</taxon>
    </lineage>
</organism>
<dbReference type="Proteomes" id="UP000831327">
    <property type="component" value="Chromosome"/>
</dbReference>
<evidence type="ECO:0000259" key="7">
    <source>
        <dbReference type="Pfam" id="PF02706"/>
    </source>
</evidence>
<evidence type="ECO:0000256" key="3">
    <source>
        <dbReference type="ARBA" id="ARBA00022692"/>
    </source>
</evidence>
<comment type="subcellular location">
    <subcellularLocation>
        <location evidence="1">Cell membrane</location>
        <topology evidence="1">Multi-pass membrane protein</topology>
    </subcellularLocation>
</comment>
<dbReference type="RefSeq" id="WP_244407704.1">
    <property type="nucleotide sequence ID" value="NZ_AP025637.1"/>
</dbReference>
<evidence type="ECO:0000256" key="6">
    <source>
        <dbReference type="SAM" id="Phobius"/>
    </source>
</evidence>
<keyword evidence="2" id="KW-1003">Cell membrane</keyword>